<dbReference type="Proteomes" id="UP000826656">
    <property type="component" value="Unassembled WGS sequence"/>
</dbReference>
<dbReference type="EMBL" id="JAIVGD010000013">
    <property type="protein sequence ID" value="KAH0761369.1"/>
    <property type="molecule type" value="Genomic_DNA"/>
</dbReference>
<evidence type="ECO:0000313" key="2">
    <source>
        <dbReference type="Proteomes" id="UP000826656"/>
    </source>
</evidence>
<organism evidence="1 2">
    <name type="scientific">Solanum tuberosum</name>
    <name type="common">Potato</name>
    <dbReference type="NCBI Taxonomy" id="4113"/>
    <lineage>
        <taxon>Eukaryota</taxon>
        <taxon>Viridiplantae</taxon>
        <taxon>Streptophyta</taxon>
        <taxon>Embryophyta</taxon>
        <taxon>Tracheophyta</taxon>
        <taxon>Spermatophyta</taxon>
        <taxon>Magnoliopsida</taxon>
        <taxon>eudicotyledons</taxon>
        <taxon>Gunneridae</taxon>
        <taxon>Pentapetalae</taxon>
        <taxon>asterids</taxon>
        <taxon>lamiids</taxon>
        <taxon>Solanales</taxon>
        <taxon>Solanaceae</taxon>
        <taxon>Solanoideae</taxon>
        <taxon>Solaneae</taxon>
        <taxon>Solanum</taxon>
    </lineage>
</organism>
<evidence type="ECO:0000313" key="1">
    <source>
        <dbReference type="EMBL" id="KAH0761369.1"/>
    </source>
</evidence>
<keyword evidence="2" id="KW-1185">Reference proteome</keyword>
<accession>A0ABQ7VB96</accession>
<sequence>MSCVAWKAIHCRLPTDDKDGHHHQKYQPSRSASQILKLHLQKSCGHLCTKDPPTYPYVGALEIKMQF</sequence>
<gene>
    <name evidence="1" type="ORF">KY290_017442</name>
</gene>
<protein>
    <submittedName>
        <fullName evidence="1">Uncharacterized protein</fullName>
    </submittedName>
</protein>
<comment type="caution">
    <text evidence="1">The sequence shown here is derived from an EMBL/GenBank/DDBJ whole genome shotgun (WGS) entry which is preliminary data.</text>
</comment>
<name>A0ABQ7VB96_SOLTU</name>
<proteinExistence type="predicted"/>
<reference evidence="1 2" key="1">
    <citation type="journal article" date="2021" name="bioRxiv">
        <title>Chromosome-scale and haplotype-resolved genome assembly of a tetraploid potato cultivar.</title>
        <authorList>
            <person name="Sun H."/>
            <person name="Jiao W.-B."/>
            <person name="Krause K."/>
            <person name="Campoy J.A."/>
            <person name="Goel M."/>
            <person name="Folz-Donahue K."/>
            <person name="Kukat C."/>
            <person name="Huettel B."/>
            <person name="Schneeberger K."/>
        </authorList>
    </citation>
    <scope>NUCLEOTIDE SEQUENCE [LARGE SCALE GENOMIC DNA]</scope>
    <source>
        <strain evidence="1">SolTubOtavaFocal</strain>
        <tissue evidence="1">Leaves</tissue>
    </source>
</reference>